<keyword evidence="1" id="KW-1133">Transmembrane helix</keyword>
<feature type="domain" description="AB hydrolase-1" evidence="2">
    <location>
        <begin position="123"/>
        <end position="235"/>
    </location>
</feature>
<comment type="caution">
    <text evidence="3">The sequence shown here is derived from an EMBL/GenBank/DDBJ whole genome shotgun (WGS) entry which is preliminary data.</text>
</comment>
<dbReference type="AlphaFoldDB" id="A0AAV9G9M4"/>
<evidence type="ECO:0000313" key="4">
    <source>
        <dbReference type="Proteomes" id="UP001321760"/>
    </source>
</evidence>
<gene>
    <name evidence="3" type="ORF">QBC34DRAFT_384109</name>
</gene>
<name>A0AAV9G9M4_9PEZI</name>
<reference evidence="3" key="1">
    <citation type="journal article" date="2023" name="Mol. Phylogenet. Evol.">
        <title>Genome-scale phylogeny and comparative genomics of the fungal order Sordariales.</title>
        <authorList>
            <person name="Hensen N."/>
            <person name="Bonometti L."/>
            <person name="Westerberg I."/>
            <person name="Brannstrom I.O."/>
            <person name="Guillou S."/>
            <person name="Cros-Aarteil S."/>
            <person name="Calhoun S."/>
            <person name="Haridas S."/>
            <person name="Kuo A."/>
            <person name="Mondo S."/>
            <person name="Pangilinan J."/>
            <person name="Riley R."/>
            <person name="LaButti K."/>
            <person name="Andreopoulos B."/>
            <person name="Lipzen A."/>
            <person name="Chen C."/>
            <person name="Yan M."/>
            <person name="Daum C."/>
            <person name="Ng V."/>
            <person name="Clum A."/>
            <person name="Steindorff A."/>
            <person name="Ohm R.A."/>
            <person name="Martin F."/>
            <person name="Silar P."/>
            <person name="Natvig D.O."/>
            <person name="Lalanne C."/>
            <person name="Gautier V."/>
            <person name="Ament-Velasquez S.L."/>
            <person name="Kruys A."/>
            <person name="Hutchinson M.I."/>
            <person name="Powell A.J."/>
            <person name="Barry K."/>
            <person name="Miller A.N."/>
            <person name="Grigoriev I.V."/>
            <person name="Debuchy R."/>
            <person name="Gladieux P."/>
            <person name="Hiltunen Thoren M."/>
            <person name="Johannesson H."/>
        </authorList>
    </citation>
    <scope>NUCLEOTIDE SEQUENCE</scope>
    <source>
        <strain evidence="3">PSN243</strain>
    </source>
</reference>
<sequence>MSGPHPAFAIGVIACVLLALYITFLVLGSIPFFQRHFLYAHKFHTLWWHNVDRPEYWGFAKNQVTPFSLKTCDSQTLYAWHIMPLPVYLKHERKLAAQSSGFCSDITATENFKLLREDPEARLIVYFHGNAGHIAQAIRPASYHALTYTSRYHVLAVDYRGFGRSTGSPTEKGLIIDAVTAVNWAVQTAGVPPSRIVILGQSLGTAVSTAAAEYFAKEGTDFAGVVLVSGFSSLPTMLSHYAISGYVPIMLPFRVWPWLLHQVMRVIVDKWESANRLRAITQIVKARNGRLRLHLVHAKNDWDIPCHEDDKLFARAVGGLVGEGQRLSDEMLASEKLAKTVNRGKHSFVTTWADGNIVIRQELFPHGGHNDVMFYAPVLAAVMKSFGLTDELEE</sequence>
<reference evidence="3" key="2">
    <citation type="submission" date="2023-05" db="EMBL/GenBank/DDBJ databases">
        <authorList>
            <consortium name="Lawrence Berkeley National Laboratory"/>
            <person name="Steindorff A."/>
            <person name="Hensen N."/>
            <person name="Bonometti L."/>
            <person name="Westerberg I."/>
            <person name="Brannstrom I.O."/>
            <person name="Guillou S."/>
            <person name="Cros-Aarteil S."/>
            <person name="Calhoun S."/>
            <person name="Haridas S."/>
            <person name="Kuo A."/>
            <person name="Mondo S."/>
            <person name="Pangilinan J."/>
            <person name="Riley R."/>
            <person name="Labutti K."/>
            <person name="Andreopoulos B."/>
            <person name="Lipzen A."/>
            <person name="Chen C."/>
            <person name="Yanf M."/>
            <person name="Daum C."/>
            <person name="Ng V."/>
            <person name="Clum A."/>
            <person name="Ohm R."/>
            <person name="Martin F."/>
            <person name="Silar P."/>
            <person name="Natvig D."/>
            <person name="Lalanne C."/>
            <person name="Gautier V."/>
            <person name="Ament-Velasquez S.L."/>
            <person name="Kruys A."/>
            <person name="Hutchinson M.I."/>
            <person name="Powell A.J."/>
            <person name="Barry K."/>
            <person name="Miller A.N."/>
            <person name="Grigoriev I.V."/>
            <person name="Debuchy R."/>
            <person name="Gladieux P."/>
            <person name="Thoren M.H."/>
            <person name="Johannesson H."/>
        </authorList>
    </citation>
    <scope>NUCLEOTIDE SEQUENCE</scope>
    <source>
        <strain evidence="3">PSN243</strain>
    </source>
</reference>
<dbReference type="Gene3D" id="3.40.50.1820">
    <property type="entry name" value="alpha/beta hydrolase"/>
    <property type="match status" value="1"/>
</dbReference>
<evidence type="ECO:0000256" key="1">
    <source>
        <dbReference type="SAM" id="Phobius"/>
    </source>
</evidence>
<dbReference type="Proteomes" id="UP001321760">
    <property type="component" value="Unassembled WGS sequence"/>
</dbReference>
<keyword evidence="1" id="KW-0812">Transmembrane</keyword>
<dbReference type="PANTHER" id="PTHR12277:SF81">
    <property type="entry name" value="PROTEIN ABHD13"/>
    <property type="match status" value="1"/>
</dbReference>
<keyword evidence="1" id="KW-0472">Membrane</keyword>
<organism evidence="3 4">
    <name type="scientific">Podospora aff. communis PSN243</name>
    <dbReference type="NCBI Taxonomy" id="3040156"/>
    <lineage>
        <taxon>Eukaryota</taxon>
        <taxon>Fungi</taxon>
        <taxon>Dikarya</taxon>
        <taxon>Ascomycota</taxon>
        <taxon>Pezizomycotina</taxon>
        <taxon>Sordariomycetes</taxon>
        <taxon>Sordariomycetidae</taxon>
        <taxon>Sordariales</taxon>
        <taxon>Podosporaceae</taxon>
        <taxon>Podospora</taxon>
    </lineage>
</organism>
<accession>A0AAV9G9M4</accession>
<dbReference type="EMBL" id="MU865964">
    <property type="protein sequence ID" value="KAK4445534.1"/>
    <property type="molecule type" value="Genomic_DNA"/>
</dbReference>
<dbReference type="SUPFAM" id="SSF53474">
    <property type="entry name" value="alpha/beta-Hydrolases"/>
    <property type="match status" value="1"/>
</dbReference>
<evidence type="ECO:0000259" key="2">
    <source>
        <dbReference type="Pfam" id="PF00561"/>
    </source>
</evidence>
<protein>
    <submittedName>
        <fullName evidence="3">Alpha/Beta hydrolase protein</fullName>
    </submittedName>
</protein>
<evidence type="ECO:0000313" key="3">
    <source>
        <dbReference type="EMBL" id="KAK4445534.1"/>
    </source>
</evidence>
<feature type="transmembrane region" description="Helical" evidence="1">
    <location>
        <begin position="6"/>
        <end position="33"/>
    </location>
</feature>
<dbReference type="PANTHER" id="PTHR12277">
    <property type="entry name" value="ALPHA/BETA HYDROLASE DOMAIN-CONTAINING PROTEIN"/>
    <property type="match status" value="1"/>
</dbReference>
<proteinExistence type="predicted"/>
<dbReference type="InterPro" id="IPR029058">
    <property type="entry name" value="AB_hydrolase_fold"/>
</dbReference>
<keyword evidence="3" id="KW-0378">Hydrolase</keyword>
<dbReference type="Pfam" id="PF00561">
    <property type="entry name" value="Abhydrolase_1"/>
    <property type="match status" value="1"/>
</dbReference>
<dbReference type="GO" id="GO:0016787">
    <property type="term" value="F:hydrolase activity"/>
    <property type="evidence" value="ECO:0007669"/>
    <property type="project" value="UniProtKB-KW"/>
</dbReference>
<dbReference type="InterPro" id="IPR000073">
    <property type="entry name" value="AB_hydrolase_1"/>
</dbReference>
<keyword evidence="4" id="KW-1185">Reference proteome</keyword>